<protein>
    <submittedName>
        <fullName evidence="1">Uncharacterized protein</fullName>
    </submittedName>
</protein>
<reference evidence="1" key="1">
    <citation type="submission" date="2024-07" db="EMBL/GenBank/DDBJ databases">
        <authorList>
            <person name="Bringhurst R.M."/>
            <person name="Homer T.E."/>
        </authorList>
    </citation>
    <scope>NUCLEOTIDE SEQUENCE</scope>
</reference>
<accession>A0AB39CEP4</accession>
<dbReference type="EMBL" id="PQ015379">
    <property type="protein sequence ID" value="XDJ15331.1"/>
    <property type="molecule type" value="Genomic_DNA"/>
</dbReference>
<name>A0AB39CEP4_9VIRU</name>
<proteinExistence type="predicted"/>
<organism evidence="1">
    <name type="scientific">Pseudomonas phage HRDY3</name>
    <dbReference type="NCBI Taxonomy" id="3236930"/>
    <lineage>
        <taxon>Viruses</taxon>
    </lineage>
</organism>
<evidence type="ECO:0000313" key="1">
    <source>
        <dbReference type="EMBL" id="XDJ15331.1"/>
    </source>
</evidence>
<sequence length="141" mass="16006">MTATKTLVKSVPAFDVVDLNQEIIDLPFGSMGDGIGKPGLRFCVAKETMRHGTLYPEVAPNCSAYYAMEYNEDPVAAEARCIERKHELYWVNNCASSLVSHDRARWEMVLLKPGQKIHMHGRLMEFYRKGNSDHYGLREIA</sequence>